<dbReference type="InterPro" id="IPR055207">
    <property type="entry name" value="POLR3C_WHD"/>
</dbReference>
<gene>
    <name evidence="9" type="ORF">MICPUCDRAFT_64484</name>
</gene>
<dbReference type="Gene3D" id="1.10.10.10">
    <property type="entry name" value="Winged helix-like DNA-binding domain superfamily/Winged helix DNA-binding domain"/>
    <property type="match status" value="2"/>
</dbReference>
<dbReference type="GeneID" id="9681346"/>
<evidence type="ECO:0000256" key="1">
    <source>
        <dbReference type="ARBA" id="ARBA00004123"/>
    </source>
</evidence>
<sequence length="287" mass="33133">MATRTRCHSLWRINFVEFNRRFQHKACSATVRTKVDDETNHLLLLLLDILSPREVKDRGQAASIHQADILPMICKSRKCSSIVAKERLKQLCDSTGDLVSCFRDVQGGNNYSVDVNRTMQLIRTKEIEAIIRERFGVPACRIFRLLLLKSNLEQKQVAELAMIPVKDTRELLYKLLKAEYVQIQEVSRTSDHAPSRTFFLWRVDLARAIENVERELFRTTSNLRSRLLHELARERETLSLLECAADKVTVALTPGQRCNLARMRTIGTRLESSLQRLDELLPLFDVI</sequence>
<feature type="domain" description="DNA-directed RNA polymerase III subunit RPC3 winged-helix" evidence="8">
    <location>
        <begin position="127"/>
        <end position="203"/>
    </location>
</feature>
<protein>
    <recommendedName>
        <fullName evidence="3 7">DNA-directed RNA polymerase III subunit RPC3</fullName>
        <shortName evidence="7">RNA polymerase III subunit C3</shortName>
    </recommendedName>
</protein>
<reference evidence="9 10" key="1">
    <citation type="journal article" date="2009" name="Science">
        <title>Green evolution and dynamic adaptations revealed by genomes of the marine picoeukaryotes Micromonas.</title>
        <authorList>
            <person name="Worden A.Z."/>
            <person name="Lee J.H."/>
            <person name="Mock T."/>
            <person name="Rouze P."/>
            <person name="Simmons M.P."/>
            <person name="Aerts A.L."/>
            <person name="Allen A.E."/>
            <person name="Cuvelier M.L."/>
            <person name="Derelle E."/>
            <person name="Everett M.V."/>
            <person name="Foulon E."/>
            <person name="Grimwood J."/>
            <person name="Gundlach H."/>
            <person name="Henrissat B."/>
            <person name="Napoli C."/>
            <person name="McDonald S.M."/>
            <person name="Parker M.S."/>
            <person name="Rombauts S."/>
            <person name="Salamov A."/>
            <person name="Von Dassow P."/>
            <person name="Badger J.H."/>
            <person name="Coutinho P.M."/>
            <person name="Demir E."/>
            <person name="Dubchak I."/>
            <person name="Gentemann C."/>
            <person name="Eikrem W."/>
            <person name="Gready J.E."/>
            <person name="John U."/>
            <person name="Lanier W."/>
            <person name="Lindquist E.A."/>
            <person name="Lucas S."/>
            <person name="Mayer K.F."/>
            <person name="Moreau H."/>
            <person name="Not F."/>
            <person name="Otillar R."/>
            <person name="Panaud O."/>
            <person name="Pangilinan J."/>
            <person name="Paulsen I."/>
            <person name="Piegu B."/>
            <person name="Poliakov A."/>
            <person name="Robbens S."/>
            <person name="Schmutz J."/>
            <person name="Toulza E."/>
            <person name="Wyss T."/>
            <person name="Zelensky A."/>
            <person name="Zhou K."/>
            <person name="Armbrust E.V."/>
            <person name="Bhattacharya D."/>
            <person name="Goodenough U.W."/>
            <person name="Van de Peer Y."/>
            <person name="Grigoriev I.V."/>
        </authorList>
    </citation>
    <scope>NUCLEOTIDE SEQUENCE [LARGE SCALE GENOMIC DNA]</scope>
    <source>
        <strain evidence="9 10">CCMP1545</strain>
    </source>
</reference>
<dbReference type="Proteomes" id="UP000001876">
    <property type="component" value="Unassembled WGS sequence"/>
</dbReference>
<dbReference type="InterPro" id="IPR036390">
    <property type="entry name" value="WH_DNA-bd_sf"/>
</dbReference>
<dbReference type="OrthoDB" id="498446at2759"/>
<dbReference type="InterPro" id="IPR039748">
    <property type="entry name" value="RPC3"/>
</dbReference>
<dbReference type="AlphaFoldDB" id="C1MKL4"/>
<dbReference type="PANTHER" id="PTHR12949:SF0">
    <property type="entry name" value="DNA-DIRECTED RNA POLYMERASE III SUBUNIT RPC3"/>
    <property type="match status" value="1"/>
</dbReference>
<evidence type="ECO:0000256" key="7">
    <source>
        <dbReference type="RuleBase" id="RU367076"/>
    </source>
</evidence>
<evidence type="ECO:0000256" key="3">
    <source>
        <dbReference type="ARBA" id="ARBA00016689"/>
    </source>
</evidence>
<accession>C1MKL4</accession>
<dbReference type="GO" id="GO:0005666">
    <property type="term" value="C:RNA polymerase III complex"/>
    <property type="evidence" value="ECO:0007669"/>
    <property type="project" value="UniProtKB-UniRule"/>
</dbReference>
<comment type="function">
    <text evidence="7">DNA-dependent RNA polymerase catalyzes the transcription of DNA into RNA using the four ribonucleoside triphosphates as substrates. Specific core component of RNA polymerase III which synthesizes small RNAs, such as 5S rRNA and tRNAs.</text>
</comment>
<organism evidence="10">
    <name type="scientific">Micromonas pusilla (strain CCMP1545)</name>
    <name type="common">Picoplanktonic green alga</name>
    <dbReference type="NCBI Taxonomy" id="564608"/>
    <lineage>
        <taxon>Eukaryota</taxon>
        <taxon>Viridiplantae</taxon>
        <taxon>Chlorophyta</taxon>
        <taxon>Mamiellophyceae</taxon>
        <taxon>Mamiellales</taxon>
        <taxon>Mamiellaceae</taxon>
        <taxon>Micromonas</taxon>
    </lineage>
</organism>
<dbReference type="STRING" id="564608.C1MKL4"/>
<dbReference type="KEGG" id="mpp:MICPUCDRAFT_64484"/>
<evidence type="ECO:0000256" key="4">
    <source>
        <dbReference type="ARBA" id="ARBA00022478"/>
    </source>
</evidence>
<dbReference type="eggNOG" id="KOG2587">
    <property type="taxonomic scope" value="Eukaryota"/>
</dbReference>
<keyword evidence="6 7" id="KW-0539">Nucleus</keyword>
<name>C1MKL4_MICPC</name>
<comment type="subunit">
    <text evidence="2 7">Component of the RNA polymerase III (Pol III) complex consisting of 17 subunits.</text>
</comment>
<dbReference type="Pfam" id="PF22536">
    <property type="entry name" value="WHD_POLR3C"/>
    <property type="match status" value="1"/>
</dbReference>
<dbReference type="GO" id="GO:0003697">
    <property type="term" value="F:single-stranded DNA binding"/>
    <property type="evidence" value="ECO:0007669"/>
    <property type="project" value="UniProtKB-UniRule"/>
</dbReference>
<dbReference type="InterPro" id="IPR036388">
    <property type="entry name" value="WH-like_DNA-bd_sf"/>
</dbReference>
<keyword evidence="4 7" id="KW-0240">DNA-directed RNA polymerase</keyword>
<comment type="subcellular location">
    <subcellularLocation>
        <location evidence="1 7">Nucleus</location>
    </subcellularLocation>
</comment>
<proteinExistence type="inferred from homology"/>
<comment type="similarity">
    <text evidence="7">Belongs to the eukaryotic RPC3/POLR3C RNA polymerase subunit family.</text>
</comment>
<evidence type="ECO:0000313" key="9">
    <source>
        <dbReference type="EMBL" id="EEH59781.1"/>
    </source>
</evidence>
<evidence type="ECO:0000313" key="10">
    <source>
        <dbReference type="Proteomes" id="UP000001876"/>
    </source>
</evidence>
<dbReference type="EMBL" id="GG663736">
    <property type="protein sequence ID" value="EEH59781.1"/>
    <property type="molecule type" value="Genomic_DNA"/>
</dbReference>
<keyword evidence="5 7" id="KW-0804">Transcription</keyword>
<evidence type="ECO:0000256" key="6">
    <source>
        <dbReference type="ARBA" id="ARBA00023242"/>
    </source>
</evidence>
<evidence type="ECO:0000256" key="5">
    <source>
        <dbReference type="ARBA" id="ARBA00023163"/>
    </source>
</evidence>
<dbReference type="FunFam" id="1.10.10.10:FF:000420">
    <property type="entry name" value="RNA polymerase III subunit, putative"/>
    <property type="match status" value="1"/>
</dbReference>
<evidence type="ECO:0000256" key="2">
    <source>
        <dbReference type="ARBA" id="ARBA00011206"/>
    </source>
</evidence>
<keyword evidence="10" id="KW-1185">Reference proteome</keyword>
<dbReference type="PANTHER" id="PTHR12949">
    <property type="entry name" value="RNA POLYMERASE III DNA DIRECTED -RELATED"/>
    <property type="match status" value="1"/>
</dbReference>
<dbReference type="RefSeq" id="XP_003056405.1">
    <property type="nucleotide sequence ID" value="XM_003056359.1"/>
</dbReference>
<evidence type="ECO:0000259" key="8">
    <source>
        <dbReference type="Pfam" id="PF22536"/>
    </source>
</evidence>
<dbReference type="SUPFAM" id="SSF46785">
    <property type="entry name" value="Winged helix' DNA-binding domain"/>
    <property type="match status" value="1"/>
</dbReference>